<evidence type="ECO:0000313" key="3">
    <source>
        <dbReference type="EMBL" id="RKF18073.1"/>
    </source>
</evidence>
<proteinExistence type="inferred from homology"/>
<dbReference type="GO" id="GO:0005737">
    <property type="term" value="C:cytoplasm"/>
    <property type="evidence" value="ECO:0007669"/>
    <property type="project" value="UniProtKB-SubCell"/>
</dbReference>
<dbReference type="EMBL" id="RAQO01000006">
    <property type="protein sequence ID" value="RKF18073.1"/>
    <property type="molecule type" value="Genomic_DNA"/>
</dbReference>
<organism evidence="3 4">
    <name type="scientific">Alginatibacterium sediminis</name>
    <dbReference type="NCBI Taxonomy" id="2164068"/>
    <lineage>
        <taxon>Bacteria</taxon>
        <taxon>Pseudomonadati</taxon>
        <taxon>Pseudomonadota</taxon>
        <taxon>Gammaproteobacteria</taxon>
        <taxon>Alteromonadales</taxon>
        <taxon>Alteromonadaceae</taxon>
        <taxon>Alginatibacterium</taxon>
    </lineage>
</organism>
<gene>
    <name evidence="2" type="primary">cutC</name>
    <name evidence="3" type="ORF">DBZ36_12605</name>
</gene>
<dbReference type="Gene3D" id="3.20.20.380">
    <property type="entry name" value="Copper homeostasis (CutC) domain"/>
    <property type="match status" value="1"/>
</dbReference>
<comment type="caution">
    <text evidence="2">Once thought to be involved in copper homeostasis, experiments in E.coli have shown this is not the case.</text>
</comment>
<comment type="caution">
    <text evidence="3">The sequence shown here is derived from an EMBL/GenBank/DDBJ whole genome shotgun (WGS) entry which is preliminary data.</text>
</comment>
<dbReference type="OrthoDB" id="9815677at2"/>
<comment type="similarity">
    <text evidence="1 2">Belongs to the CutC family.</text>
</comment>
<evidence type="ECO:0000256" key="2">
    <source>
        <dbReference type="HAMAP-Rule" id="MF_00795"/>
    </source>
</evidence>
<dbReference type="InterPro" id="IPR005627">
    <property type="entry name" value="CutC-like"/>
</dbReference>
<dbReference type="FunFam" id="3.20.20.380:FF:000001">
    <property type="entry name" value="Copper homeostasis protein CutC"/>
    <property type="match status" value="1"/>
</dbReference>
<name>A0A420EBQ2_9ALTE</name>
<accession>A0A420EBQ2</accession>
<keyword evidence="2" id="KW-0963">Cytoplasm</keyword>
<dbReference type="Pfam" id="PF03932">
    <property type="entry name" value="CutC"/>
    <property type="match status" value="1"/>
</dbReference>
<protein>
    <recommendedName>
        <fullName evidence="2">PF03932 family protein CutC</fullName>
    </recommendedName>
</protein>
<sequence>MGKSKVKIEVCIDNIESLHTAIEAGADRIELCSALALGGLSPSCALLSYAIANSPIPIYAMVRPRSGDFVYSAAEVDMMCFEIEQFKSLGVHGVVLGLLDSEGLLPQADLKRLVEAANGVGLTFHRAFDLCSDWQNALETLIDFGFERILSSGQRASAIEGIATLEAMATQADDRIKIMPGAGLNASNAQQIVEQTGAGEVHLSGKGKRESLFTGTSNAVMGQDADLDRWIDVTDFKKVAAVRRLF</sequence>
<dbReference type="PANTHER" id="PTHR12598:SF0">
    <property type="entry name" value="COPPER HOMEOSTASIS PROTEIN CUTC HOMOLOG"/>
    <property type="match status" value="1"/>
</dbReference>
<comment type="subcellular location">
    <subcellularLocation>
        <location evidence="2">Cytoplasm</location>
    </subcellularLocation>
</comment>
<dbReference type="RefSeq" id="WP_120355299.1">
    <property type="nucleotide sequence ID" value="NZ_RAQO01000006.1"/>
</dbReference>
<dbReference type="AlphaFoldDB" id="A0A420EBQ2"/>
<dbReference type="InterPro" id="IPR036822">
    <property type="entry name" value="CutC-like_dom_sf"/>
</dbReference>
<evidence type="ECO:0000256" key="1">
    <source>
        <dbReference type="ARBA" id="ARBA00007768"/>
    </source>
</evidence>
<dbReference type="SUPFAM" id="SSF110395">
    <property type="entry name" value="CutC-like"/>
    <property type="match status" value="1"/>
</dbReference>
<dbReference type="PANTHER" id="PTHR12598">
    <property type="entry name" value="COPPER HOMEOSTASIS PROTEIN CUTC"/>
    <property type="match status" value="1"/>
</dbReference>
<reference evidence="3 4" key="1">
    <citation type="submission" date="2018-09" db="EMBL/GenBank/DDBJ databases">
        <authorList>
            <person name="Wang Z."/>
        </authorList>
    </citation>
    <scope>NUCLEOTIDE SEQUENCE [LARGE SCALE GENOMIC DNA]</scope>
    <source>
        <strain evidence="3 4">ALS 81</strain>
    </source>
</reference>
<dbReference type="HAMAP" id="MF_00795">
    <property type="entry name" value="CutC"/>
    <property type="match status" value="1"/>
</dbReference>
<dbReference type="GO" id="GO:0005507">
    <property type="term" value="F:copper ion binding"/>
    <property type="evidence" value="ECO:0007669"/>
    <property type="project" value="TreeGrafter"/>
</dbReference>
<evidence type="ECO:0000313" key="4">
    <source>
        <dbReference type="Proteomes" id="UP000286482"/>
    </source>
</evidence>
<keyword evidence="4" id="KW-1185">Reference proteome</keyword>
<dbReference type="Proteomes" id="UP000286482">
    <property type="component" value="Unassembled WGS sequence"/>
</dbReference>